<evidence type="ECO:0000256" key="2">
    <source>
        <dbReference type="ARBA" id="ARBA00022553"/>
    </source>
</evidence>
<dbReference type="InterPro" id="IPR013120">
    <property type="entry name" value="FAR_NAD-bd"/>
</dbReference>
<gene>
    <name evidence="4" type="ORF">BGAL_0009g00360</name>
</gene>
<evidence type="ECO:0000313" key="4">
    <source>
        <dbReference type="EMBL" id="THV55386.1"/>
    </source>
</evidence>
<proteinExistence type="predicted"/>
<dbReference type="Gene3D" id="3.40.50.720">
    <property type="entry name" value="NAD(P)-binding Rossmann-like Domain"/>
    <property type="match status" value="1"/>
</dbReference>
<dbReference type="EMBL" id="PQXL01000009">
    <property type="protein sequence ID" value="THV55386.1"/>
    <property type="molecule type" value="Genomic_DNA"/>
</dbReference>
<dbReference type="Proteomes" id="UP000308671">
    <property type="component" value="Unassembled WGS sequence"/>
</dbReference>
<organism evidence="4 5">
    <name type="scientific">Botrytis galanthina</name>
    <dbReference type="NCBI Taxonomy" id="278940"/>
    <lineage>
        <taxon>Eukaryota</taxon>
        <taxon>Fungi</taxon>
        <taxon>Dikarya</taxon>
        <taxon>Ascomycota</taxon>
        <taxon>Pezizomycotina</taxon>
        <taxon>Leotiomycetes</taxon>
        <taxon>Helotiales</taxon>
        <taxon>Sclerotiniaceae</taxon>
        <taxon>Botrytis</taxon>
    </lineage>
</organism>
<dbReference type="OrthoDB" id="429813at2759"/>
<comment type="caution">
    <text evidence="4">The sequence shown here is derived from an EMBL/GenBank/DDBJ whole genome shotgun (WGS) entry which is preliminary data.</text>
</comment>
<dbReference type="InterPro" id="IPR036291">
    <property type="entry name" value="NAD(P)-bd_dom_sf"/>
</dbReference>
<evidence type="ECO:0000313" key="5">
    <source>
        <dbReference type="Proteomes" id="UP000308671"/>
    </source>
</evidence>
<dbReference type="PANTHER" id="PTHR43439">
    <property type="entry name" value="PHENYLACETATE-COENZYME A LIGASE"/>
    <property type="match status" value="1"/>
</dbReference>
<keyword evidence="2" id="KW-0597">Phosphoprotein</keyword>
<name>A0A4V4HW10_9HELO</name>
<sequence>MVFFPAARNERSGAGWYPTLSSLASLASWPSFLSKNPVSEQIFTDVNLPMLCYGQSKFTAENILNNAAKKHGISVDVLRCEQIGGPAGAGKKQWNARDWFPILLQTSKALGLVPSDLGAQDIIQWIPADSVSQIIVELMHRSDTRQGLTTFNLINPRFVKWSSLVPGVKQILGVAKEVSLQDWLKELKKHDATSRDEVKEFPELKLLGFF</sequence>
<protein>
    <recommendedName>
        <fullName evidence="3">Thioester reductase (TE) domain-containing protein</fullName>
    </recommendedName>
</protein>
<reference evidence="4 5" key="1">
    <citation type="submission" date="2017-12" db="EMBL/GenBank/DDBJ databases">
        <title>Comparative genomics of Botrytis spp.</title>
        <authorList>
            <person name="Valero-Jimenez C.A."/>
            <person name="Tapia P."/>
            <person name="Veloso J."/>
            <person name="Silva-Moreno E."/>
            <person name="Staats M."/>
            <person name="Valdes J.H."/>
            <person name="Van Kan J.A.L."/>
        </authorList>
    </citation>
    <scope>NUCLEOTIDE SEQUENCE [LARGE SCALE GENOMIC DNA]</scope>
    <source>
        <strain evidence="4 5">MUCL435</strain>
    </source>
</reference>
<keyword evidence="1" id="KW-0596">Phosphopantetheine</keyword>
<evidence type="ECO:0000259" key="3">
    <source>
        <dbReference type="Pfam" id="PF07993"/>
    </source>
</evidence>
<dbReference type="InterPro" id="IPR051414">
    <property type="entry name" value="Adenylate-forming_Reductase"/>
</dbReference>
<evidence type="ECO:0000256" key="1">
    <source>
        <dbReference type="ARBA" id="ARBA00022450"/>
    </source>
</evidence>
<dbReference type="PANTHER" id="PTHR43439:SF2">
    <property type="entry name" value="ENZYME, PUTATIVE (JCVI)-RELATED"/>
    <property type="match status" value="1"/>
</dbReference>
<keyword evidence="5" id="KW-1185">Reference proteome</keyword>
<accession>A0A4V4HW10</accession>
<feature type="domain" description="Thioester reductase (TE)" evidence="3">
    <location>
        <begin position="52"/>
        <end position="135"/>
    </location>
</feature>
<dbReference type="SUPFAM" id="SSF51735">
    <property type="entry name" value="NAD(P)-binding Rossmann-fold domains"/>
    <property type="match status" value="1"/>
</dbReference>
<dbReference type="AlphaFoldDB" id="A0A4V4HW10"/>
<dbReference type="Pfam" id="PF07993">
    <property type="entry name" value="NAD_binding_4"/>
    <property type="match status" value="1"/>
</dbReference>